<dbReference type="GeneID" id="95975037"/>
<dbReference type="Pfam" id="PF13921">
    <property type="entry name" value="Myb_DNA-bind_6"/>
    <property type="match status" value="1"/>
</dbReference>
<dbReference type="InterPro" id="IPR001005">
    <property type="entry name" value="SANT/Myb"/>
</dbReference>
<organism evidence="3 4">
    <name type="scientific">Neodothiora populina</name>
    <dbReference type="NCBI Taxonomy" id="2781224"/>
    <lineage>
        <taxon>Eukaryota</taxon>
        <taxon>Fungi</taxon>
        <taxon>Dikarya</taxon>
        <taxon>Ascomycota</taxon>
        <taxon>Pezizomycotina</taxon>
        <taxon>Dothideomycetes</taxon>
        <taxon>Dothideomycetidae</taxon>
        <taxon>Dothideales</taxon>
        <taxon>Dothioraceae</taxon>
        <taxon>Neodothiora</taxon>
    </lineage>
</organism>
<gene>
    <name evidence="3" type="ORF">AAFC00_001334</name>
</gene>
<feature type="domain" description="Myb-like" evidence="2">
    <location>
        <begin position="40"/>
        <end position="82"/>
    </location>
</feature>
<feature type="compositionally biased region" description="Polar residues" evidence="1">
    <location>
        <begin position="17"/>
        <end position="29"/>
    </location>
</feature>
<dbReference type="RefSeq" id="XP_069203981.1">
    <property type="nucleotide sequence ID" value="XM_069340511.1"/>
</dbReference>
<dbReference type="Proteomes" id="UP001562354">
    <property type="component" value="Unassembled WGS sequence"/>
</dbReference>
<feature type="region of interest" description="Disordered" evidence="1">
    <location>
        <begin position="211"/>
        <end position="277"/>
    </location>
</feature>
<dbReference type="PANTHER" id="PTHR23246:SF13">
    <property type="entry name" value="GH12359P"/>
    <property type="match status" value="1"/>
</dbReference>
<evidence type="ECO:0000259" key="2">
    <source>
        <dbReference type="PROSITE" id="PS50090"/>
    </source>
</evidence>
<feature type="region of interest" description="Disordered" evidence="1">
    <location>
        <begin position="1"/>
        <end position="35"/>
    </location>
</feature>
<dbReference type="Gene3D" id="1.10.10.60">
    <property type="entry name" value="Homeodomain-like"/>
    <property type="match status" value="1"/>
</dbReference>
<keyword evidence="4" id="KW-1185">Reference proteome</keyword>
<proteinExistence type="predicted"/>
<dbReference type="InterPro" id="IPR009057">
    <property type="entry name" value="Homeodomain-like_sf"/>
</dbReference>
<comment type="caution">
    <text evidence="3">The sequence shown here is derived from an EMBL/GenBank/DDBJ whole genome shotgun (WGS) entry which is preliminary data.</text>
</comment>
<protein>
    <recommendedName>
        <fullName evidence="2">Myb-like domain-containing protein</fullName>
    </recommendedName>
</protein>
<evidence type="ECO:0000313" key="3">
    <source>
        <dbReference type="EMBL" id="KAL1311132.1"/>
    </source>
</evidence>
<accession>A0ABR3PNJ3</accession>
<reference evidence="3 4" key="1">
    <citation type="submission" date="2024-07" db="EMBL/GenBank/DDBJ databases">
        <title>Draft sequence of the Neodothiora populina.</title>
        <authorList>
            <person name="Drown D.D."/>
            <person name="Schuette U.S."/>
            <person name="Buechlein A.B."/>
            <person name="Rusch D.R."/>
            <person name="Winton L.W."/>
            <person name="Adams G.A."/>
        </authorList>
    </citation>
    <scope>NUCLEOTIDE SEQUENCE [LARGE SCALE GENOMIC DNA]</scope>
    <source>
        <strain evidence="3 4">CPC 39397</strain>
    </source>
</reference>
<dbReference type="CDD" id="cd00167">
    <property type="entry name" value="SANT"/>
    <property type="match status" value="1"/>
</dbReference>
<dbReference type="PANTHER" id="PTHR23246">
    <property type="entry name" value="NEW-GLUE PROTEIN"/>
    <property type="match status" value="1"/>
</dbReference>
<dbReference type="SUPFAM" id="SSF46689">
    <property type="entry name" value="Homeodomain-like"/>
    <property type="match status" value="1"/>
</dbReference>
<sequence>MPPKEGRVTVAHRQPSVEANQSQSGTPAQAQPGHRNAAMWTDADDRILLSARASGLNWQPIATRHFPSKSANACRKRHERLMERRSNDDWDSHRLEMLATQYMECRREMWGVLASRVGERWALVEAKCMEKGFKNLQALARAAAKKRVARDRAQQRGNEEEHHEGDSGIGVSDEDAEMEVGVDSHAVAVAGPSQRTLQPILPANLRPDRPLLPTLPLYQPPATFQSGGPDPSRLQTDHSAHDPSQGGEQQSRTPEEGVQRGVSIRSMLSGPEGGPDP</sequence>
<dbReference type="InterPro" id="IPR053095">
    <property type="entry name" value="Actin-binding/GATA_Znf"/>
</dbReference>
<dbReference type="EMBL" id="JBFMKM010000003">
    <property type="protein sequence ID" value="KAL1311132.1"/>
    <property type="molecule type" value="Genomic_DNA"/>
</dbReference>
<evidence type="ECO:0000313" key="4">
    <source>
        <dbReference type="Proteomes" id="UP001562354"/>
    </source>
</evidence>
<name>A0ABR3PNJ3_9PEZI</name>
<evidence type="ECO:0000256" key="1">
    <source>
        <dbReference type="SAM" id="MobiDB-lite"/>
    </source>
</evidence>
<dbReference type="PROSITE" id="PS50090">
    <property type="entry name" value="MYB_LIKE"/>
    <property type="match status" value="1"/>
</dbReference>
<feature type="compositionally biased region" description="Low complexity" evidence="1">
    <location>
        <begin position="211"/>
        <end position="221"/>
    </location>
</feature>
<feature type="compositionally biased region" description="Basic and acidic residues" evidence="1">
    <location>
        <begin position="150"/>
        <end position="166"/>
    </location>
</feature>
<feature type="region of interest" description="Disordered" evidence="1">
    <location>
        <begin position="147"/>
        <end position="172"/>
    </location>
</feature>